<dbReference type="AlphaFoldDB" id="A0A8H3R4Q2"/>
<proteinExistence type="predicted"/>
<dbReference type="EMBL" id="BLAL01000315">
    <property type="protein sequence ID" value="GET02818.1"/>
    <property type="molecule type" value="Genomic_DNA"/>
</dbReference>
<gene>
    <name evidence="1" type="ORF">RCL2_002918700</name>
</gene>
<sequence length="112" mass="13331">MVNSIFGPCEKCSNKVKKLGQQQWSQSNQELEYEIREDRSNLMINYCELKMKKTTPHISKKLNTYLRHNSRKQNEIRVVETRKKQLIRIEIGITAKIKCFCPLKATKIERFK</sequence>
<name>A0A8H3R4Q2_9GLOM</name>
<dbReference type="Proteomes" id="UP000615446">
    <property type="component" value="Unassembled WGS sequence"/>
</dbReference>
<evidence type="ECO:0000313" key="2">
    <source>
        <dbReference type="Proteomes" id="UP000615446"/>
    </source>
</evidence>
<evidence type="ECO:0000313" key="1">
    <source>
        <dbReference type="EMBL" id="GET02818.1"/>
    </source>
</evidence>
<protein>
    <submittedName>
        <fullName evidence="1">Uncharacterized protein</fullName>
    </submittedName>
</protein>
<organism evidence="1 2">
    <name type="scientific">Rhizophagus clarus</name>
    <dbReference type="NCBI Taxonomy" id="94130"/>
    <lineage>
        <taxon>Eukaryota</taxon>
        <taxon>Fungi</taxon>
        <taxon>Fungi incertae sedis</taxon>
        <taxon>Mucoromycota</taxon>
        <taxon>Glomeromycotina</taxon>
        <taxon>Glomeromycetes</taxon>
        <taxon>Glomerales</taxon>
        <taxon>Glomeraceae</taxon>
        <taxon>Rhizophagus</taxon>
    </lineage>
</organism>
<reference evidence="1" key="1">
    <citation type="submission" date="2019-10" db="EMBL/GenBank/DDBJ databases">
        <title>Conservation and host-specific expression of non-tandemly repeated heterogenous ribosome RNA gene in arbuscular mycorrhizal fungi.</title>
        <authorList>
            <person name="Maeda T."/>
            <person name="Kobayashi Y."/>
            <person name="Nakagawa T."/>
            <person name="Ezawa T."/>
            <person name="Yamaguchi K."/>
            <person name="Bino T."/>
            <person name="Nishimoto Y."/>
            <person name="Shigenobu S."/>
            <person name="Kawaguchi M."/>
        </authorList>
    </citation>
    <scope>NUCLEOTIDE SEQUENCE</scope>
    <source>
        <strain evidence="1">HR1</strain>
    </source>
</reference>
<accession>A0A8H3R4Q2</accession>
<comment type="caution">
    <text evidence="1">The sequence shown here is derived from an EMBL/GenBank/DDBJ whole genome shotgun (WGS) entry which is preliminary data.</text>
</comment>